<dbReference type="Gene3D" id="1.10.3210.10">
    <property type="entry name" value="Hypothetical protein af1432"/>
    <property type="match status" value="1"/>
</dbReference>
<accession>A0A915AIC1</accession>
<evidence type="ECO:0000256" key="9">
    <source>
        <dbReference type="ARBA" id="ARBA00041464"/>
    </source>
</evidence>
<dbReference type="PANTHER" id="PTHR46246">
    <property type="entry name" value="GUANOSINE-3',5'-BIS(DIPHOSPHATE) 3'-PYROPHOSPHOHYDROLASE MESH1"/>
    <property type="match status" value="1"/>
</dbReference>
<comment type="cofactor">
    <cofactor evidence="1">
        <name>Mn(2+)</name>
        <dbReference type="ChEBI" id="CHEBI:29035"/>
    </cofactor>
</comment>
<dbReference type="WBParaSite" id="PgR006_g160_t02">
    <property type="protein sequence ID" value="PgR006_g160_t02"/>
    <property type="gene ID" value="PgR006_g160"/>
</dbReference>
<evidence type="ECO:0000256" key="2">
    <source>
        <dbReference type="ARBA" id="ARBA00022723"/>
    </source>
</evidence>
<organism evidence="13 14">
    <name type="scientific">Parascaris univalens</name>
    <name type="common">Nematode worm</name>
    <dbReference type="NCBI Taxonomy" id="6257"/>
    <lineage>
        <taxon>Eukaryota</taxon>
        <taxon>Metazoa</taxon>
        <taxon>Ecdysozoa</taxon>
        <taxon>Nematoda</taxon>
        <taxon>Chromadorea</taxon>
        <taxon>Rhabditida</taxon>
        <taxon>Spirurina</taxon>
        <taxon>Ascaridomorpha</taxon>
        <taxon>Ascaridoidea</taxon>
        <taxon>Ascarididae</taxon>
        <taxon>Parascaris</taxon>
    </lineage>
</organism>
<dbReference type="FunFam" id="1.10.3210.10:FF:000012">
    <property type="entry name" value="HD domain containing 3"/>
    <property type="match status" value="1"/>
</dbReference>
<evidence type="ECO:0000256" key="6">
    <source>
        <dbReference type="ARBA" id="ARBA00037781"/>
    </source>
</evidence>
<dbReference type="Pfam" id="PF13328">
    <property type="entry name" value="HD_4"/>
    <property type="match status" value="1"/>
</dbReference>
<evidence type="ECO:0000256" key="8">
    <source>
        <dbReference type="ARBA" id="ARBA00040793"/>
    </source>
</evidence>
<comment type="catalytic activity">
    <reaction evidence="11">
        <text>guanosine 3',5'-bis(diphosphate) + H2O = GDP + diphosphate + H(+)</text>
        <dbReference type="Rhea" id="RHEA:14253"/>
        <dbReference type="ChEBI" id="CHEBI:15377"/>
        <dbReference type="ChEBI" id="CHEBI:15378"/>
        <dbReference type="ChEBI" id="CHEBI:33019"/>
        <dbReference type="ChEBI" id="CHEBI:58189"/>
        <dbReference type="ChEBI" id="CHEBI:77828"/>
        <dbReference type="EC" id="3.1.7.2"/>
    </reaction>
</comment>
<reference evidence="14" key="1">
    <citation type="submission" date="2022-11" db="UniProtKB">
        <authorList>
            <consortium name="WormBaseParasite"/>
        </authorList>
    </citation>
    <scope>IDENTIFICATION</scope>
</reference>
<evidence type="ECO:0000256" key="7">
    <source>
        <dbReference type="ARBA" id="ARBA00038354"/>
    </source>
</evidence>
<proteinExistence type="inferred from homology"/>
<keyword evidence="2" id="KW-0479">Metal-binding</keyword>
<dbReference type="GO" id="GO:0008893">
    <property type="term" value="F:guanosine-3',5'-bis(diphosphate) 3'-diphosphatase activity"/>
    <property type="evidence" value="ECO:0007669"/>
    <property type="project" value="UniProtKB-EC"/>
</dbReference>
<keyword evidence="3" id="KW-0378">Hydrolase</keyword>
<evidence type="ECO:0000256" key="10">
    <source>
        <dbReference type="ARBA" id="ARBA00041770"/>
    </source>
</evidence>
<feature type="region of interest" description="Disordered" evidence="12">
    <location>
        <begin position="1"/>
        <end position="35"/>
    </location>
</feature>
<evidence type="ECO:0000313" key="14">
    <source>
        <dbReference type="WBParaSite" id="PgR006_g160_t02"/>
    </source>
</evidence>
<keyword evidence="13" id="KW-1185">Reference proteome</keyword>
<dbReference type="GO" id="GO:0046872">
    <property type="term" value="F:metal ion binding"/>
    <property type="evidence" value="ECO:0007669"/>
    <property type="project" value="UniProtKB-KW"/>
</dbReference>
<dbReference type="EC" id="3.1.7.2" evidence="5"/>
<dbReference type="SUPFAM" id="SSF109604">
    <property type="entry name" value="HD-domain/PDEase-like"/>
    <property type="match status" value="1"/>
</dbReference>
<dbReference type="InterPro" id="IPR003607">
    <property type="entry name" value="HD/PDEase_dom"/>
</dbReference>
<feature type="compositionally biased region" description="Pro residues" evidence="12">
    <location>
        <begin position="7"/>
        <end position="17"/>
    </location>
</feature>
<evidence type="ECO:0000256" key="5">
    <source>
        <dbReference type="ARBA" id="ARBA00024387"/>
    </source>
</evidence>
<evidence type="ECO:0000256" key="11">
    <source>
        <dbReference type="ARBA" id="ARBA00047968"/>
    </source>
</evidence>
<feature type="region of interest" description="Disordered" evidence="12">
    <location>
        <begin position="41"/>
        <end position="60"/>
    </location>
</feature>
<comment type="function">
    <text evidence="6">ppGpp hydrolyzing enzyme involved in starvation response.</text>
</comment>
<dbReference type="InterPro" id="IPR052194">
    <property type="entry name" value="MESH1"/>
</dbReference>
<sequence>SRMAEGGPPPEKAPSPPAYSDIFPDQQDSYSIYPGIPEEKSIEDLKLTDSNKNDGPLQEKKTIDGPICEVALIVKAADLAARRHRHQRRKDPAQTPFINHPIGVAYILTNEAKVYDTVTIVAAILHDVIEDTKTTYDEIKEMFGNEVSAIVDECTVDKSLSRGARKNAQIENAPRLSHKAKLVELADKLYNMRDIERVMPVGWNAHHKKEYFKWAKAYVAKMKGTNEILEMAIDDVINRNLK</sequence>
<dbReference type="CDD" id="cd00077">
    <property type="entry name" value="HDc"/>
    <property type="match status" value="1"/>
</dbReference>
<keyword evidence="4" id="KW-0464">Manganese</keyword>
<evidence type="ECO:0000256" key="12">
    <source>
        <dbReference type="SAM" id="MobiDB-lite"/>
    </source>
</evidence>
<evidence type="ECO:0000313" key="13">
    <source>
        <dbReference type="Proteomes" id="UP000887569"/>
    </source>
</evidence>
<dbReference type="AlphaFoldDB" id="A0A915AIC1"/>
<evidence type="ECO:0000256" key="1">
    <source>
        <dbReference type="ARBA" id="ARBA00001936"/>
    </source>
</evidence>
<protein>
    <recommendedName>
        <fullName evidence="8">Guanosine-3',5'-bis(diphosphate) 3'-pyrophosphohydrolase MESH1</fullName>
        <ecNumber evidence="5">3.1.7.2</ecNumber>
    </recommendedName>
    <alternativeName>
        <fullName evidence="9">Metazoan SpoT homolog 1</fullName>
    </alternativeName>
    <alternativeName>
        <fullName evidence="10">Penta-phosphate guanosine-3'-pyrophosphohydrolase</fullName>
    </alternativeName>
</protein>
<comment type="similarity">
    <text evidence="7">Belongs to the MESH1 family.</text>
</comment>
<dbReference type="PANTHER" id="PTHR46246:SF1">
    <property type="entry name" value="GUANOSINE-3',5'-BIS(DIPHOSPHATE) 3'-PYROPHOSPHOHYDROLASE MESH1"/>
    <property type="match status" value="1"/>
</dbReference>
<evidence type="ECO:0000256" key="4">
    <source>
        <dbReference type="ARBA" id="ARBA00023211"/>
    </source>
</evidence>
<name>A0A915AIC1_PARUN</name>
<dbReference type="Proteomes" id="UP000887569">
    <property type="component" value="Unplaced"/>
</dbReference>
<evidence type="ECO:0000256" key="3">
    <source>
        <dbReference type="ARBA" id="ARBA00022801"/>
    </source>
</evidence>